<evidence type="ECO:0000313" key="1">
    <source>
        <dbReference type="EMBL" id="MBK3516585.1"/>
    </source>
</evidence>
<gene>
    <name evidence="1" type="ORF">JIV24_04465</name>
</gene>
<dbReference type="Proteomes" id="UP000605676">
    <property type="component" value="Unassembled WGS sequence"/>
</dbReference>
<comment type="caution">
    <text evidence="1">The sequence shown here is derived from an EMBL/GenBank/DDBJ whole genome shotgun (WGS) entry which is preliminary data.</text>
</comment>
<accession>A0ABS1HGH0</accession>
<evidence type="ECO:0000313" key="2">
    <source>
        <dbReference type="Proteomes" id="UP000605676"/>
    </source>
</evidence>
<reference evidence="1 2" key="1">
    <citation type="submission" date="2021-01" db="EMBL/GenBank/DDBJ databases">
        <title>Carboxyliciviraga sp.nov., isolated from coastal sediments.</title>
        <authorList>
            <person name="Lu D."/>
            <person name="Zhang T."/>
        </authorList>
    </citation>
    <scope>NUCLEOTIDE SEQUENCE [LARGE SCALE GENOMIC DNA]</scope>
    <source>
        <strain evidence="1 2">N1Y132</strain>
    </source>
</reference>
<name>A0ABS1HGH0_9BACT</name>
<dbReference type="EMBL" id="JAENRR010000007">
    <property type="protein sequence ID" value="MBK3516585.1"/>
    <property type="molecule type" value="Genomic_DNA"/>
</dbReference>
<keyword evidence="2" id="KW-1185">Reference proteome</keyword>
<proteinExistence type="predicted"/>
<protein>
    <submittedName>
        <fullName evidence="1">Uncharacterized protein</fullName>
    </submittedName>
</protein>
<organism evidence="1 2">
    <name type="scientific">Carboxylicivirga marina</name>
    <dbReference type="NCBI Taxonomy" id="2800988"/>
    <lineage>
        <taxon>Bacteria</taxon>
        <taxon>Pseudomonadati</taxon>
        <taxon>Bacteroidota</taxon>
        <taxon>Bacteroidia</taxon>
        <taxon>Marinilabiliales</taxon>
        <taxon>Marinilabiliaceae</taxon>
        <taxon>Carboxylicivirga</taxon>
    </lineage>
</organism>
<dbReference type="RefSeq" id="WP_200463815.1">
    <property type="nucleotide sequence ID" value="NZ_JAENRR010000007.1"/>
</dbReference>
<sequence>MWIKTKSKKTLVKVIQVKKYKTRKSYSLQGICQASLSAGVDLGKYESEELADAELKAIENCIKNGENFYEMT</sequence>